<keyword evidence="2" id="KW-1185">Reference proteome</keyword>
<name>A0A564YJQ0_HYMDI</name>
<reference evidence="1 2" key="1">
    <citation type="submission" date="2019-07" db="EMBL/GenBank/DDBJ databases">
        <authorList>
            <person name="Jastrzebski P J."/>
            <person name="Paukszto L."/>
            <person name="Jastrzebski P J."/>
        </authorList>
    </citation>
    <scope>NUCLEOTIDE SEQUENCE [LARGE SCALE GENOMIC DNA]</scope>
    <source>
        <strain evidence="1 2">WMS-il1</strain>
    </source>
</reference>
<evidence type="ECO:0000313" key="1">
    <source>
        <dbReference type="EMBL" id="VUZ47547.1"/>
    </source>
</evidence>
<dbReference type="Proteomes" id="UP000321570">
    <property type="component" value="Unassembled WGS sequence"/>
</dbReference>
<organism evidence="1 2">
    <name type="scientific">Hymenolepis diminuta</name>
    <name type="common">Rat tapeworm</name>
    <dbReference type="NCBI Taxonomy" id="6216"/>
    <lineage>
        <taxon>Eukaryota</taxon>
        <taxon>Metazoa</taxon>
        <taxon>Spiralia</taxon>
        <taxon>Lophotrochozoa</taxon>
        <taxon>Platyhelminthes</taxon>
        <taxon>Cestoda</taxon>
        <taxon>Eucestoda</taxon>
        <taxon>Cyclophyllidea</taxon>
        <taxon>Hymenolepididae</taxon>
        <taxon>Hymenolepis</taxon>
    </lineage>
</organism>
<gene>
    <name evidence="1" type="ORF">WMSIL1_LOCUS7049</name>
</gene>
<dbReference type="AlphaFoldDB" id="A0A564YJQ0"/>
<accession>A0A564YJQ0</accession>
<sequence>MKLSKNPGKNPYKHVIKTIKKEGMKRKHHPELIHIMTVDLKLVSKVNAVEKIENRYLLSKPKANTVFYSSIF</sequence>
<proteinExistence type="predicted"/>
<dbReference type="EMBL" id="CABIJS010000244">
    <property type="protein sequence ID" value="VUZ47547.1"/>
    <property type="molecule type" value="Genomic_DNA"/>
</dbReference>
<protein>
    <submittedName>
        <fullName evidence="1">Uncharacterized protein</fullName>
    </submittedName>
</protein>
<evidence type="ECO:0000313" key="2">
    <source>
        <dbReference type="Proteomes" id="UP000321570"/>
    </source>
</evidence>